<dbReference type="Pfam" id="PF14602">
    <property type="entry name" value="Hexapep_2"/>
    <property type="match status" value="1"/>
</dbReference>
<keyword evidence="6" id="KW-0012">Acyltransferase</keyword>
<dbReference type="PANTHER" id="PTHR43300:SF12">
    <property type="entry name" value="CHLORAMPHENICOL ACETYLTRANSFERASE"/>
    <property type="match status" value="1"/>
</dbReference>
<proteinExistence type="inferred from homology"/>
<comment type="catalytic activity">
    <reaction evidence="7">
        <text>chloramphenicol + acetyl-CoA = chloramphenicol 3-acetate + CoA</text>
        <dbReference type="Rhea" id="RHEA:18421"/>
        <dbReference type="ChEBI" id="CHEBI:16730"/>
        <dbReference type="ChEBI" id="CHEBI:17698"/>
        <dbReference type="ChEBI" id="CHEBI:57287"/>
        <dbReference type="ChEBI" id="CHEBI:57288"/>
        <dbReference type="EC" id="2.3.1.28"/>
    </reaction>
</comment>
<comment type="similarity">
    <text evidence="1">Belongs to the transferase hexapeptide repeat family.</text>
</comment>
<sequence length="186" mass="20614">MSFLSDSELRKIGFKKLGKNVKISEKASIYNPEKIEIGDNSRIDDFCLLSGKISIGNNVHIAAYCNIAGGIEGITFDDFSGLAYGCHVFSQSDDYTGRTLTNPTIPKKYKKEIIKKVIIGKHVIVGTNSLVFPGVTIEEGCSIGAMTMVTKSTKAWGCYFGIPAKRIKERKKDLLELEQLFHKENK</sequence>
<evidence type="ECO:0000256" key="5">
    <source>
        <dbReference type="ARBA" id="ARBA00023251"/>
    </source>
</evidence>
<keyword evidence="4 8" id="KW-0808">Transferase</keyword>
<dbReference type="GO" id="GO:0046677">
    <property type="term" value="P:response to antibiotic"/>
    <property type="evidence" value="ECO:0007669"/>
    <property type="project" value="UniProtKB-KW"/>
</dbReference>
<dbReference type="PANTHER" id="PTHR43300">
    <property type="entry name" value="ACETYLTRANSFERASE"/>
    <property type="match status" value="1"/>
</dbReference>
<name>A0A0A8J5K6_ECOLX</name>
<dbReference type="SUPFAM" id="SSF51161">
    <property type="entry name" value="Trimeric LpxA-like enzymes"/>
    <property type="match status" value="1"/>
</dbReference>
<dbReference type="EMBL" id="AB811599">
    <property type="protein sequence ID" value="BAQ00625.1"/>
    <property type="molecule type" value="Genomic_DNA"/>
</dbReference>
<dbReference type="AlphaFoldDB" id="A0A0A8J5K6"/>
<protein>
    <recommendedName>
        <fullName evidence="3">Chloramphenicol acetyltransferase</fullName>
        <ecNumber evidence="2">2.3.1.28</ecNumber>
    </recommendedName>
</protein>
<evidence type="ECO:0000313" key="8">
    <source>
        <dbReference type="EMBL" id="BAQ00625.1"/>
    </source>
</evidence>
<dbReference type="GO" id="GO:0008811">
    <property type="term" value="F:chloramphenicol O-acetyltransferase activity"/>
    <property type="evidence" value="ECO:0007669"/>
    <property type="project" value="UniProtKB-EC"/>
</dbReference>
<dbReference type="EC" id="2.3.1.28" evidence="2"/>
<keyword evidence="5" id="KW-0046">Antibiotic resistance</keyword>
<dbReference type="InterPro" id="IPR001451">
    <property type="entry name" value="Hexapep"/>
</dbReference>
<evidence type="ECO:0000256" key="6">
    <source>
        <dbReference type="ARBA" id="ARBA00023315"/>
    </source>
</evidence>
<evidence type="ECO:0000256" key="2">
    <source>
        <dbReference type="ARBA" id="ARBA00013235"/>
    </source>
</evidence>
<accession>A0A0A8J5K6</accession>
<evidence type="ECO:0000256" key="3">
    <source>
        <dbReference type="ARBA" id="ARBA00020291"/>
    </source>
</evidence>
<organism evidence="8">
    <name type="scientific">Escherichia coli</name>
    <dbReference type="NCBI Taxonomy" id="562"/>
    <lineage>
        <taxon>Bacteria</taxon>
        <taxon>Pseudomonadati</taxon>
        <taxon>Pseudomonadota</taxon>
        <taxon>Gammaproteobacteria</taxon>
        <taxon>Enterobacterales</taxon>
        <taxon>Enterobacteriaceae</taxon>
        <taxon>Escherichia</taxon>
    </lineage>
</organism>
<dbReference type="CDD" id="cd04647">
    <property type="entry name" value="LbH_MAT_like"/>
    <property type="match status" value="1"/>
</dbReference>
<dbReference type="Gene3D" id="2.160.10.10">
    <property type="entry name" value="Hexapeptide repeat proteins"/>
    <property type="match status" value="1"/>
</dbReference>
<evidence type="ECO:0000256" key="1">
    <source>
        <dbReference type="ARBA" id="ARBA00007274"/>
    </source>
</evidence>
<reference evidence="8" key="1">
    <citation type="journal article" date="2014" name="DNA Res.">
        <title>A complete view of the genetic diversity of the Escherichia coli O-antigen biosynthesis gene cluster.</title>
        <authorList>
            <person name="Iguchi A."/>
            <person name="Iyoda S."/>
            <person name="Kikuchi T."/>
            <person name="Ogura Y."/>
            <person name="Katsura K."/>
            <person name="Ohnishi M."/>
            <person name="Hayashi T."/>
            <person name="Thomson N.R."/>
        </authorList>
    </citation>
    <scope>NUCLEOTIDE SEQUENCE</scope>
    <source>
        <strain evidence="8">Bi8337-41</strain>
    </source>
</reference>
<evidence type="ECO:0000256" key="7">
    <source>
        <dbReference type="ARBA" id="ARBA00047633"/>
    </source>
</evidence>
<dbReference type="RefSeq" id="WP_001702376.1">
    <property type="nucleotide sequence ID" value="NZ_CAJSKA010000028.1"/>
</dbReference>
<evidence type="ECO:0000256" key="4">
    <source>
        <dbReference type="ARBA" id="ARBA00022679"/>
    </source>
</evidence>
<dbReference type="InterPro" id="IPR050179">
    <property type="entry name" value="Trans_hexapeptide_repeat"/>
</dbReference>
<dbReference type="Pfam" id="PF00132">
    <property type="entry name" value="Hexapep"/>
    <property type="match status" value="1"/>
</dbReference>
<dbReference type="InterPro" id="IPR011004">
    <property type="entry name" value="Trimer_LpxA-like_sf"/>
</dbReference>